<dbReference type="GeneID" id="60771081"/>
<proteinExistence type="predicted"/>
<sequence>MPAAAPAGYHAVPIRPNPEPKWIPPRTRRTAVPHNNTAAASMPFMLRTAVFLFDGYWAT</sequence>
<accession>C0DWM9</accession>
<evidence type="ECO:0000313" key="3">
    <source>
        <dbReference type="Proteomes" id="UP000005837"/>
    </source>
</evidence>
<dbReference type="Proteomes" id="UP000005837">
    <property type="component" value="Unassembled WGS sequence"/>
</dbReference>
<dbReference type="RefSeq" id="WP_003823925.1">
    <property type="nucleotide sequence ID" value="NZ_EQ973320.1"/>
</dbReference>
<protein>
    <submittedName>
        <fullName evidence="2">Uncharacterized protein</fullName>
    </submittedName>
</protein>
<evidence type="ECO:0000256" key="1">
    <source>
        <dbReference type="SAM" id="MobiDB-lite"/>
    </source>
</evidence>
<evidence type="ECO:0000313" key="2">
    <source>
        <dbReference type="EMBL" id="EEG23506.1"/>
    </source>
</evidence>
<dbReference type="EMBL" id="ACEA01000038">
    <property type="protein sequence ID" value="EEG23506.1"/>
    <property type="molecule type" value="Genomic_DNA"/>
</dbReference>
<dbReference type="HOGENOM" id="CLU_2953109_0_0_4"/>
<feature type="region of interest" description="Disordered" evidence="1">
    <location>
        <begin position="1"/>
        <end position="25"/>
    </location>
</feature>
<gene>
    <name evidence="2" type="ORF">EIKCOROL_01781</name>
</gene>
<dbReference type="AlphaFoldDB" id="C0DWM9"/>
<comment type="caution">
    <text evidence="2">The sequence shown here is derived from an EMBL/GenBank/DDBJ whole genome shotgun (WGS) entry which is preliminary data.</text>
</comment>
<organism evidence="2 3">
    <name type="scientific">Eikenella corrodens ATCC 23834</name>
    <dbReference type="NCBI Taxonomy" id="546274"/>
    <lineage>
        <taxon>Bacteria</taxon>
        <taxon>Pseudomonadati</taxon>
        <taxon>Pseudomonadota</taxon>
        <taxon>Betaproteobacteria</taxon>
        <taxon>Neisseriales</taxon>
        <taxon>Neisseriaceae</taxon>
        <taxon>Eikenella</taxon>
    </lineage>
</organism>
<name>C0DWM9_EIKCO</name>
<reference evidence="2 3" key="1">
    <citation type="submission" date="2009-01" db="EMBL/GenBank/DDBJ databases">
        <authorList>
            <person name="Fulton L."/>
            <person name="Clifton S."/>
            <person name="Chinwalla A.T."/>
            <person name="Mitreva M."/>
            <person name="Sodergren E."/>
            <person name="Weinstock G."/>
            <person name="Clifton S."/>
            <person name="Dooling D.J."/>
            <person name="Fulton B."/>
            <person name="Minx P."/>
            <person name="Pepin K.H."/>
            <person name="Johnson M."/>
            <person name="Bhonagiri V."/>
            <person name="Nash W.E."/>
            <person name="Mardis E.R."/>
            <person name="Wilson R.K."/>
        </authorList>
    </citation>
    <scope>NUCLEOTIDE SEQUENCE [LARGE SCALE GENOMIC DNA]</scope>
    <source>
        <strain evidence="2 3">ATCC 23834</strain>
    </source>
</reference>